<protein>
    <submittedName>
        <fullName evidence="1">Uncharacterized protein</fullName>
    </submittedName>
</protein>
<keyword evidence="2" id="KW-1185">Reference proteome</keyword>
<dbReference type="AlphaFoldDB" id="A0A0C3H777"/>
<organism evidence="1 2">
    <name type="scientific">Oidiodendron maius (strain Zn)</name>
    <dbReference type="NCBI Taxonomy" id="913774"/>
    <lineage>
        <taxon>Eukaryota</taxon>
        <taxon>Fungi</taxon>
        <taxon>Dikarya</taxon>
        <taxon>Ascomycota</taxon>
        <taxon>Pezizomycotina</taxon>
        <taxon>Leotiomycetes</taxon>
        <taxon>Leotiomycetes incertae sedis</taxon>
        <taxon>Myxotrichaceae</taxon>
        <taxon>Oidiodendron</taxon>
    </lineage>
</organism>
<reference evidence="2" key="2">
    <citation type="submission" date="2015-01" db="EMBL/GenBank/DDBJ databases">
        <title>Evolutionary Origins and Diversification of the Mycorrhizal Mutualists.</title>
        <authorList>
            <consortium name="DOE Joint Genome Institute"/>
            <consortium name="Mycorrhizal Genomics Consortium"/>
            <person name="Kohler A."/>
            <person name="Kuo A."/>
            <person name="Nagy L.G."/>
            <person name="Floudas D."/>
            <person name="Copeland A."/>
            <person name="Barry K.W."/>
            <person name="Cichocki N."/>
            <person name="Veneault-Fourrey C."/>
            <person name="LaButti K."/>
            <person name="Lindquist E.A."/>
            <person name="Lipzen A."/>
            <person name="Lundell T."/>
            <person name="Morin E."/>
            <person name="Murat C."/>
            <person name="Riley R."/>
            <person name="Ohm R."/>
            <person name="Sun H."/>
            <person name="Tunlid A."/>
            <person name="Henrissat B."/>
            <person name="Grigoriev I.V."/>
            <person name="Hibbett D.S."/>
            <person name="Martin F."/>
        </authorList>
    </citation>
    <scope>NUCLEOTIDE SEQUENCE [LARGE SCALE GENOMIC DNA]</scope>
    <source>
        <strain evidence="2">Zn</strain>
    </source>
</reference>
<proteinExistence type="predicted"/>
<evidence type="ECO:0000313" key="1">
    <source>
        <dbReference type="EMBL" id="KIM98271.1"/>
    </source>
</evidence>
<dbReference type="HOGENOM" id="CLU_1835731_0_0_1"/>
<dbReference type="Proteomes" id="UP000054321">
    <property type="component" value="Unassembled WGS sequence"/>
</dbReference>
<name>A0A0C3H777_OIDMZ</name>
<reference evidence="1 2" key="1">
    <citation type="submission" date="2014-04" db="EMBL/GenBank/DDBJ databases">
        <authorList>
            <consortium name="DOE Joint Genome Institute"/>
            <person name="Kuo A."/>
            <person name="Martino E."/>
            <person name="Perotto S."/>
            <person name="Kohler A."/>
            <person name="Nagy L.G."/>
            <person name="Floudas D."/>
            <person name="Copeland A."/>
            <person name="Barry K.W."/>
            <person name="Cichocki N."/>
            <person name="Veneault-Fourrey C."/>
            <person name="LaButti K."/>
            <person name="Lindquist E.A."/>
            <person name="Lipzen A."/>
            <person name="Lundell T."/>
            <person name="Morin E."/>
            <person name="Murat C."/>
            <person name="Sun H."/>
            <person name="Tunlid A."/>
            <person name="Henrissat B."/>
            <person name="Grigoriev I.V."/>
            <person name="Hibbett D.S."/>
            <person name="Martin F."/>
            <person name="Nordberg H.P."/>
            <person name="Cantor M.N."/>
            <person name="Hua S.X."/>
        </authorList>
    </citation>
    <scope>NUCLEOTIDE SEQUENCE [LARGE SCALE GENOMIC DNA]</scope>
    <source>
        <strain evidence="1 2">Zn</strain>
    </source>
</reference>
<gene>
    <name evidence="1" type="ORF">OIDMADRAFT_31091</name>
</gene>
<evidence type="ECO:0000313" key="2">
    <source>
        <dbReference type="Proteomes" id="UP000054321"/>
    </source>
</evidence>
<dbReference type="EMBL" id="KN832880">
    <property type="protein sequence ID" value="KIM98271.1"/>
    <property type="molecule type" value="Genomic_DNA"/>
</dbReference>
<dbReference type="InParanoid" id="A0A0C3H777"/>
<accession>A0A0C3H777</accession>
<sequence length="140" mass="15523">MSMHNEQQLTRGDGIARPIVTHFRNAGQSGGRGDTGFGAMADRFWVNWPDFRGGGSAFKSLQLQGVAHKIKIFLQYPSHDYIWTPSTINASSIAHQSPENIDPLVNSTAPVSYAILSYEINKTPRSCSWTPPPSYRSFHS</sequence>